<evidence type="ECO:0000313" key="2">
    <source>
        <dbReference type="Proteomes" id="UP000828941"/>
    </source>
</evidence>
<organism evidence="1 2">
    <name type="scientific">Bauhinia variegata</name>
    <name type="common">Purple orchid tree</name>
    <name type="synonym">Phanera variegata</name>
    <dbReference type="NCBI Taxonomy" id="167791"/>
    <lineage>
        <taxon>Eukaryota</taxon>
        <taxon>Viridiplantae</taxon>
        <taxon>Streptophyta</taxon>
        <taxon>Embryophyta</taxon>
        <taxon>Tracheophyta</taxon>
        <taxon>Spermatophyta</taxon>
        <taxon>Magnoliopsida</taxon>
        <taxon>eudicotyledons</taxon>
        <taxon>Gunneridae</taxon>
        <taxon>Pentapetalae</taxon>
        <taxon>rosids</taxon>
        <taxon>fabids</taxon>
        <taxon>Fabales</taxon>
        <taxon>Fabaceae</taxon>
        <taxon>Cercidoideae</taxon>
        <taxon>Cercideae</taxon>
        <taxon>Bauhiniinae</taxon>
        <taxon>Bauhinia</taxon>
    </lineage>
</organism>
<evidence type="ECO:0000313" key="1">
    <source>
        <dbReference type="EMBL" id="KAI4354112.1"/>
    </source>
</evidence>
<sequence length="467" mass="50904">MAFSAANLIHSSTISASFTPIKLKTTNVTFLGKFSLGHFPGKFNSKFCCSLPTQRQRPEYIPNKIPNDETYVRVLDTTLRDGEQAAGAAMTSSEKLAVAHQLAKLGVDCMEVGFPASSKDDFEAVRMIAREVGNTVDENGFVPVISACARCVKGDIDAAWESLKEAKRPRVNVFISTSEIHMKYKLNKTPEEVLKLAKESVRYAKSLGCPDVGFICEDAGRSDKEFLYKIYGEAIKEGAATITFTDTVGYNVPSEVAQFITDMKANIPGVDNAIISVHVHNDLGLAVANTIAAAQAGARQVELTINGIGERAGNASLEEFVMAIKARGEDVLGGLHTGVNPKHISKASKMVQEFTGLTVQSTKPIVGGHVFSHASGIHQDGILKNKSTYQIMSPEDIGLEESSDNGIVLGKHSGRHALKNRLVELGYEFDEKKLDELFWRFKEVAEKKKYLSDDEIKSLVCEPVLTN</sequence>
<dbReference type="Proteomes" id="UP000828941">
    <property type="component" value="Chromosome 2"/>
</dbReference>
<reference evidence="1 2" key="1">
    <citation type="journal article" date="2022" name="DNA Res.">
        <title>Chromosomal-level genome assembly of the orchid tree Bauhinia variegata (Leguminosae; Cercidoideae) supports the allotetraploid origin hypothesis of Bauhinia.</title>
        <authorList>
            <person name="Zhong Y."/>
            <person name="Chen Y."/>
            <person name="Zheng D."/>
            <person name="Pang J."/>
            <person name="Liu Y."/>
            <person name="Luo S."/>
            <person name="Meng S."/>
            <person name="Qian L."/>
            <person name="Wei D."/>
            <person name="Dai S."/>
            <person name="Zhou R."/>
        </authorList>
    </citation>
    <scope>NUCLEOTIDE SEQUENCE [LARGE SCALE GENOMIC DNA]</scope>
    <source>
        <strain evidence="1">BV-YZ2020</strain>
    </source>
</reference>
<accession>A0ACB9PZW5</accession>
<keyword evidence="2" id="KW-1185">Reference proteome</keyword>
<comment type="caution">
    <text evidence="1">The sequence shown here is derived from an EMBL/GenBank/DDBJ whole genome shotgun (WGS) entry which is preliminary data.</text>
</comment>
<dbReference type="EMBL" id="CM039427">
    <property type="protein sequence ID" value="KAI4354112.1"/>
    <property type="molecule type" value="Genomic_DNA"/>
</dbReference>
<name>A0ACB9PZW5_BAUVA</name>
<proteinExistence type="predicted"/>
<gene>
    <name evidence="1" type="ORF">L6164_003011</name>
</gene>
<protein>
    <submittedName>
        <fullName evidence="1">Uncharacterized protein</fullName>
    </submittedName>
</protein>